<comment type="caution">
    <text evidence="1">The sequence shown here is derived from an EMBL/GenBank/DDBJ whole genome shotgun (WGS) entry which is preliminary data.</text>
</comment>
<gene>
    <name evidence="1" type="ORF">GMARGA_LOCUS11946</name>
</gene>
<dbReference type="Proteomes" id="UP000789901">
    <property type="component" value="Unassembled WGS sequence"/>
</dbReference>
<proteinExistence type="predicted"/>
<sequence length="49" mass="5326">MATGMVNATVKRITNHARLGEKYSGYSLHIGRATGAIKARLTLPQIMRA</sequence>
<name>A0ABN7UXR2_GIGMA</name>
<evidence type="ECO:0000313" key="1">
    <source>
        <dbReference type="EMBL" id="CAG8698105.1"/>
    </source>
</evidence>
<dbReference type="EMBL" id="CAJVQB010007156">
    <property type="protein sequence ID" value="CAG8698105.1"/>
    <property type="molecule type" value="Genomic_DNA"/>
</dbReference>
<keyword evidence="2" id="KW-1185">Reference proteome</keyword>
<protein>
    <submittedName>
        <fullName evidence="1">17505_t:CDS:1</fullName>
    </submittedName>
</protein>
<organism evidence="1 2">
    <name type="scientific">Gigaspora margarita</name>
    <dbReference type="NCBI Taxonomy" id="4874"/>
    <lineage>
        <taxon>Eukaryota</taxon>
        <taxon>Fungi</taxon>
        <taxon>Fungi incertae sedis</taxon>
        <taxon>Mucoromycota</taxon>
        <taxon>Glomeromycotina</taxon>
        <taxon>Glomeromycetes</taxon>
        <taxon>Diversisporales</taxon>
        <taxon>Gigasporaceae</taxon>
        <taxon>Gigaspora</taxon>
    </lineage>
</organism>
<accession>A0ABN7UXR2</accession>
<reference evidence="1 2" key="1">
    <citation type="submission" date="2021-06" db="EMBL/GenBank/DDBJ databases">
        <authorList>
            <person name="Kallberg Y."/>
            <person name="Tangrot J."/>
            <person name="Rosling A."/>
        </authorList>
    </citation>
    <scope>NUCLEOTIDE SEQUENCE [LARGE SCALE GENOMIC DNA]</scope>
    <source>
        <strain evidence="1 2">120-4 pot B 10/14</strain>
    </source>
</reference>
<evidence type="ECO:0000313" key="2">
    <source>
        <dbReference type="Proteomes" id="UP000789901"/>
    </source>
</evidence>